<dbReference type="Proteomes" id="UP000012174">
    <property type="component" value="Unassembled WGS sequence"/>
</dbReference>
<dbReference type="OMA" id="LCHANIA"/>
<accession>M7SBE2</accession>
<organism evidence="2 3">
    <name type="scientific">Eutypa lata (strain UCR-EL1)</name>
    <name type="common">Grapevine dieback disease fungus</name>
    <name type="synonym">Eutypa armeniacae</name>
    <dbReference type="NCBI Taxonomy" id="1287681"/>
    <lineage>
        <taxon>Eukaryota</taxon>
        <taxon>Fungi</taxon>
        <taxon>Dikarya</taxon>
        <taxon>Ascomycota</taxon>
        <taxon>Pezizomycotina</taxon>
        <taxon>Sordariomycetes</taxon>
        <taxon>Xylariomycetidae</taxon>
        <taxon>Xylariales</taxon>
        <taxon>Diatrypaceae</taxon>
        <taxon>Eutypa</taxon>
    </lineage>
</organism>
<evidence type="ECO:0000313" key="2">
    <source>
        <dbReference type="EMBL" id="EMR63504.1"/>
    </source>
</evidence>
<dbReference type="eggNOG" id="ENOG502S68P">
    <property type="taxonomic scope" value="Eukaryota"/>
</dbReference>
<dbReference type="AlphaFoldDB" id="M7SBE2"/>
<reference evidence="3" key="1">
    <citation type="journal article" date="2013" name="Genome Announc.">
        <title>Draft genome sequence of the grapevine dieback fungus Eutypa lata UCR-EL1.</title>
        <authorList>
            <person name="Blanco-Ulate B."/>
            <person name="Rolshausen P.E."/>
            <person name="Cantu D."/>
        </authorList>
    </citation>
    <scope>NUCLEOTIDE SEQUENCE [LARGE SCALE GENOMIC DNA]</scope>
    <source>
        <strain evidence="3">UCR-EL1</strain>
    </source>
</reference>
<sequence>MDTLPQLGRGVFEVLDATFAAYEPLLLQREREIKSTKRETHQYGAHPRQALDIYYPPEEEIAAATAAKTFKAPAAAAAAKPVLVFCYGGGFVEGERRKQQYAHDLVFANIGHYFAARHGVTVVIPDYRLLLSHGARFPSGGEDVGLVVDWIAGSLAKRDGYAAIDLFLMGNSVGGVHVSTWALHPAFADSVASVMVKKTNVVGNRDGPGALLRGILLLGVPAHFGGEDNEILRGYFGAGAGDIAKNAPLGLLESAKERAGGGGGPGSLLPGVKLALLLSELDPEYIYESAKEFEEAWPDPGAVETQILKGHNHISPQVSLGTGIEREEAWGTQVVDFCEACASK</sequence>
<dbReference type="Gene3D" id="3.40.50.1820">
    <property type="entry name" value="alpha/beta hydrolase"/>
    <property type="match status" value="1"/>
</dbReference>
<dbReference type="PANTHER" id="PTHR23024:SF624">
    <property type="entry name" value="ALPHA_BETA HYDROLASE FOLD-3 DOMAIN-CONTAINING PROTEIN"/>
    <property type="match status" value="1"/>
</dbReference>
<evidence type="ECO:0000259" key="1">
    <source>
        <dbReference type="Pfam" id="PF20434"/>
    </source>
</evidence>
<keyword evidence="3" id="KW-1185">Reference proteome</keyword>
<dbReference type="Pfam" id="PF20434">
    <property type="entry name" value="BD-FAE"/>
    <property type="match status" value="1"/>
</dbReference>
<dbReference type="InterPro" id="IPR049492">
    <property type="entry name" value="BD-FAE-like_dom"/>
</dbReference>
<name>M7SBE2_EUTLA</name>
<dbReference type="InterPro" id="IPR050466">
    <property type="entry name" value="Carboxylest/Gibb_receptor"/>
</dbReference>
<proteinExistence type="predicted"/>
<protein>
    <submittedName>
        <fullName evidence="2">Putative alpha beta-hydrolase protein</fullName>
    </submittedName>
</protein>
<keyword evidence="2" id="KW-0378">Hydrolase</keyword>
<feature type="domain" description="BD-FAE-like" evidence="1">
    <location>
        <begin position="73"/>
        <end position="178"/>
    </location>
</feature>
<dbReference type="OrthoDB" id="433474at2759"/>
<dbReference type="SUPFAM" id="SSF53474">
    <property type="entry name" value="alpha/beta-Hydrolases"/>
    <property type="match status" value="1"/>
</dbReference>
<dbReference type="PANTHER" id="PTHR23024">
    <property type="entry name" value="ARYLACETAMIDE DEACETYLASE"/>
    <property type="match status" value="1"/>
</dbReference>
<evidence type="ECO:0000313" key="3">
    <source>
        <dbReference type="Proteomes" id="UP000012174"/>
    </source>
</evidence>
<gene>
    <name evidence="2" type="ORF">UCREL1_9530</name>
</gene>
<dbReference type="InterPro" id="IPR029058">
    <property type="entry name" value="AB_hydrolase_fold"/>
</dbReference>
<dbReference type="KEGG" id="ela:UCREL1_9530"/>
<dbReference type="EMBL" id="KB707212">
    <property type="protein sequence ID" value="EMR63504.1"/>
    <property type="molecule type" value="Genomic_DNA"/>
</dbReference>
<dbReference type="GO" id="GO:0016787">
    <property type="term" value="F:hydrolase activity"/>
    <property type="evidence" value="ECO:0007669"/>
    <property type="project" value="UniProtKB-KW"/>
</dbReference>
<dbReference type="HOGENOM" id="CLU_012494_8_1_1"/>